<feature type="non-terminal residue" evidence="1">
    <location>
        <position position="1"/>
    </location>
</feature>
<keyword evidence="2" id="KW-1185">Reference proteome</keyword>
<dbReference type="InterPro" id="IPR004244">
    <property type="entry name" value="Transposase_22"/>
</dbReference>
<gene>
    <name evidence="1" type="ORF">HF521_015574</name>
</gene>
<accession>A0A8T0A3B2</accession>
<evidence type="ECO:0000313" key="2">
    <source>
        <dbReference type="Proteomes" id="UP000606274"/>
    </source>
</evidence>
<organism evidence="1 2">
    <name type="scientific">Silurus meridionalis</name>
    <name type="common">Southern catfish</name>
    <name type="synonym">Silurus soldatovi meridionalis</name>
    <dbReference type="NCBI Taxonomy" id="175797"/>
    <lineage>
        <taxon>Eukaryota</taxon>
        <taxon>Metazoa</taxon>
        <taxon>Chordata</taxon>
        <taxon>Craniata</taxon>
        <taxon>Vertebrata</taxon>
        <taxon>Euteleostomi</taxon>
        <taxon>Actinopterygii</taxon>
        <taxon>Neopterygii</taxon>
        <taxon>Teleostei</taxon>
        <taxon>Ostariophysi</taxon>
        <taxon>Siluriformes</taxon>
        <taxon>Siluridae</taxon>
        <taxon>Silurus</taxon>
    </lineage>
</organism>
<sequence length="136" mass="15264">RNNVRMIGLKEGLEAGGIVKCVNKILSEGLGINPDGEFEIERAHLAPASRPSADQPPRIVLIKFLRSSAREKVLQAAREKGMTEWEGCRFSPTRHVQRVSQKTEGIHRFAEDAEKSQHEIYTGISSLSSFYMAREE</sequence>
<proteinExistence type="predicted"/>
<dbReference type="Gene3D" id="3.30.70.1820">
    <property type="entry name" value="L1 transposable element, RRM domain"/>
    <property type="match status" value="1"/>
</dbReference>
<dbReference type="AlphaFoldDB" id="A0A8T0A3B2"/>
<dbReference type="Proteomes" id="UP000606274">
    <property type="component" value="Unassembled WGS sequence"/>
</dbReference>
<dbReference type="EMBL" id="JABFDY010000029">
    <property type="protein sequence ID" value="KAF7686212.1"/>
    <property type="molecule type" value="Genomic_DNA"/>
</dbReference>
<evidence type="ECO:0000313" key="1">
    <source>
        <dbReference type="EMBL" id="KAF7686212.1"/>
    </source>
</evidence>
<name>A0A8T0A3B2_SILME</name>
<reference evidence="1" key="1">
    <citation type="submission" date="2020-08" db="EMBL/GenBank/DDBJ databases">
        <title>Chromosome-level assembly of Southern catfish (Silurus meridionalis) provides insights into visual adaptation to the nocturnal and benthic lifestyles.</title>
        <authorList>
            <person name="Zhang Y."/>
            <person name="Wang D."/>
            <person name="Peng Z."/>
        </authorList>
    </citation>
    <scope>NUCLEOTIDE SEQUENCE</scope>
    <source>
        <strain evidence="1">SWU-2019-XX</strain>
        <tissue evidence="1">Muscle</tissue>
    </source>
</reference>
<protein>
    <submittedName>
        <fullName evidence="1">Uncharacterized protein</fullName>
    </submittedName>
</protein>
<dbReference type="PANTHER" id="PTHR11505">
    <property type="entry name" value="L1 TRANSPOSABLE ELEMENT-RELATED"/>
    <property type="match status" value="1"/>
</dbReference>
<comment type="caution">
    <text evidence="1">The sequence shown here is derived from an EMBL/GenBank/DDBJ whole genome shotgun (WGS) entry which is preliminary data.</text>
</comment>